<keyword evidence="1" id="KW-0677">Repeat</keyword>
<protein>
    <recommendedName>
        <fullName evidence="3">Nephrocystin 3-like N-terminal domain-containing protein</fullName>
    </recommendedName>
</protein>
<accession>A0A9P5XAR2</accession>
<gene>
    <name evidence="4" type="ORF">P691DRAFT_671192</name>
</gene>
<name>A0A9P5XAR2_9AGAR</name>
<dbReference type="PANTHER" id="PTHR10039:SF14">
    <property type="entry name" value="NACHT DOMAIN-CONTAINING PROTEIN"/>
    <property type="match status" value="1"/>
</dbReference>
<keyword evidence="5" id="KW-1185">Reference proteome</keyword>
<evidence type="ECO:0000256" key="2">
    <source>
        <dbReference type="SAM" id="MobiDB-lite"/>
    </source>
</evidence>
<feature type="region of interest" description="Disordered" evidence="2">
    <location>
        <begin position="224"/>
        <end position="250"/>
    </location>
</feature>
<dbReference type="Gene3D" id="3.40.50.300">
    <property type="entry name" value="P-loop containing nucleotide triphosphate hydrolases"/>
    <property type="match status" value="1"/>
</dbReference>
<sequence>MLIELPLVSWTNLFAVQGRPRRNRAGFFQNAQQFVVNSPNMVDGIQHVHINDHFDHVLEWLGQHVMPGAEFDSAERDPPPHCHPGTRTSVLGRMEGWTTDPKREKNLFWLRGPAGVGKSAVIQSLVERCALGKRLGASLFFSRTSGRTNPNQVLSTLAYQFAVRDPEYKDYATKLVLADPRLFEKSMSEQFRLFVVEPFASRAIRGGTMAWVIALDGLDECDGEQQSEATRTRQQRKSNQGRSNLSDLTGRRGDEAQCEIVRLISGFVLQYPTVPLIWVIASRPEPHLNAVFGRDDVKDSFQEEVLPVDSDEACRDIELFLHHEFDEIRQSYPDHIPAAPWPRHDQFLKIATSTSGLFVFAHVLTRFISDSYVGNPVEQLDCVLTVISNFQLASDQLNPFAILDALYLQIMNRISPNMLQVTKRIIGSSIILGDWSPIAAKYGVRCSCNFFGITRATAITALRHLHSVLRISHGKEPTSVEFYHSSFREFLLNAVRSKDYWIDRGRVGRELFLAVFRFKKPLLARKFIDVLYTGYLKNINLKQTLGARDKNLHRPSMDFRSLGPGYKTQQNFLLRSERLWTRLGKI</sequence>
<evidence type="ECO:0000256" key="1">
    <source>
        <dbReference type="ARBA" id="ARBA00022737"/>
    </source>
</evidence>
<dbReference type="Proteomes" id="UP000807342">
    <property type="component" value="Unassembled WGS sequence"/>
</dbReference>
<dbReference type="OrthoDB" id="5967843at2759"/>
<evidence type="ECO:0000259" key="3">
    <source>
        <dbReference type="Pfam" id="PF24883"/>
    </source>
</evidence>
<dbReference type="InterPro" id="IPR056884">
    <property type="entry name" value="NPHP3-like_N"/>
</dbReference>
<reference evidence="4" key="1">
    <citation type="submission" date="2020-11" db="EMBL/GenBank/DDBJ databases">
        <authorList>
            <consortium name="DOE Joint Genome Institute"/>
            <person name="Ahrendt S."/>
            <person name="Riley R."/>
            <person name="Andreopoulos W."/>
            <person name="Labutti K."/>
            <person name="Pangilinan J."/>
            <person name="Ruiz-Duenas F.J."/>
            <person name="Barrasa J.M."/>
            <person name="Sanchez-Garcia M."/>
            <person name="Camarero S."/>
            <person name="Miyauchi S."/>
            <person name="Serrano A."/>
            <person name="Linde D."/>
            <person name="Babiker R."/>
            <person name="Drula E."/>
            <person name="Ayuso-Fernandez I."/>
            <person name="Pacheco R."/>
            <person name="Padilla G."/>
            <person name="Ferreira P."/>
            <person name="Barriuso J."/>
            <person name="Kellner H."/>
            <person name="Castanera R."/>
            <person name="Alfaro M."/>
            <person name="Ramirez L."/>
            <person name="Pisabarro A.G."/>
            <person name="Kuo A."/>
            <person name="Tritt A."/>
            <person name="Lipzen A."/>
            <person name="He G."/>
            <person name="Yan M."/>
            <person name="Ng V."/>
            <person name="Cullen D."/>
            <person name="Martin F."/>
            <person name="Rosso M.-N."/>
            <person name="Henrissat B."/>
            <person name="Hibbett D."/>
            <person name="Martinez A.T."/>
            <person name="Grigoriev I.V."/>
        </authorList>
    </citation>
    <scope>NUCLEOTIDE SEQUENCE</scope>
    <source>
        <strain evidence="4">MF-IS2</strain>
    </source>
</reference>
<feature type="compositionally biased region" description="Polar residues" evidence="2">
    <location>
        <begin position="237"/>
        <end position="247"/>
    </location>
</feature>
<dbReference type="InterPro" id="IPR027417">
    <property type="entry name" value="P-loop_NTPase"/>
</dbReference>
<evidence type="ECO:0000313" key="5">
    <source>
        <dbReference type="Proteomes" id="UP000807342"/>
    </source>
</evidence>
<feature type="region of interest" description="Disordered" evidence="2">
    <location>
        <begin position="72"/>
        <end position="92"/>
    </location>
</feature>
<dbReference type="EMBL" id="MU151193">
    <property type="protein sequence ID" value="KAF9447583.1"/>
    <property type="molecule type" value="Genomic_DNA"/>
</dbReference>
<evidence type="ECO:0000313" key="4">
    <source>
        <dbReference type="EMBL" id="KAF9447583.1"/>
    </source>
</evidence>
<organism evidence="4 5">
    <name type="scientific">Macrolepiota fuliginosa MF-IS2</name>
    <dbReference type="NCBI Taxonomy" id="1400762"/>
    <lineage>
        <taxon>Eukaryota</taxon>
        <taxon>Fungi</taxon>
        <taxon>Dikarya</taxon>
        <taxon>Basidiomycota</taxon>
        <taxon>Agaricomycotina</taxon>
        <taxon>Agaricomycetes</taxon>
        <taxon>Agaricomycetidae</taxon>
        <taxon>Agaricales</taxon>
        <taxon>Agaricineae</taxon>
        <taxon>Agaricaceae</taxon>
        <taxon>Macrolepiota</taxon>
    </lineage>
</organism>
<proteinExistence type="predicted"/>
<comment type="caution">
    <text evidence="4">The sequence shown here is derived from an EMBL/GenBank/DDBJ whole genome shotgun (WGS) entry which is preliminary data.</text>
</comment>
<dbReference type="AlphaFoldDB" id="A0A9P5XAR2"/>
<dbReference type="Pfam" id="PF24883">
    <property type="entry name" value="NPHP3_N"/>
    <property type="match status" value="1"/>
</dbReference>
<dbReference type="PANTHER" id="PTHR10039">
    <property type="entry name" value="AMELOGENIN"/>
    <property type="match status" value="1"/>
</dbReference>
<feature type="domain" description="Nephrocystin 3-like N-terminal" evidence="3">
    <location>
        <begin position="94"/>
        <end position="227"/>
    </location>
</feature>
<dbReference type="SUPFAM" id="SSF52540">
    <property type="entry name" value="P-loop containing nucleoside triphosphate hydrolases"/>
    <property type="match status" value="1"/>
</dbReference>